<keyword evidence="4" id="KW-1185">Reference proteome</keyword>
<dbReference type="CDD" id="cd03424">
    <property type="entry name" value="NUDIX_ADPRase_Nudt5_UGPPase_Nudt14"/>
    <property type="match status" value="1"/>
</dbReference>
<gene>
    <name evidence="3" type="ORF">J2800_001349</name>
</gene>
<dbReference type="PROSITE" id="PS51462">
    <property type="entry name" value="NUDIX"/>
    <property type="match status" value="1"/>
</dbReference>
<keyword evidence="1" id="KW-0378">Hydrolase</keyword>
<dbReference type="PANTHER" id="PTHR11839">
    <property type="entry name" value="UDP/ADP-SUGAR PYROPHOSPHATASE"/>
    <property type="match status" value="1"/>
</dbReference>
<reference evidence="3 4" key="1">
    <citation type="submission" date="2023-07" db="EMBL/GenBank/DDBJ databases">
        <title>Sorghum-associated microbial communities from plants grown in Nebraska, USA.</title>
        <authorList>
            <person name="Schachtman D."/>
        </authorList>
    </citation>
    <scope>NUCLEOTIDE SEQUENCE [LARGE SCALE GENOMIC DNA]</scope>
    <source>
        <strain evidence="3 4">DS2154</strain>
    </source>
</reference>
<dbReference type="SUPFAM" id="SSF55811">
    <property type="entry name" value="Nudix"/>
    <property type="match status" value="1"/>
</dbReference>
<accession>A0ABU1MWP8</accession>
<dbReference type="Gene3D" id="3.90.79.10">
    <property type="entry name" value="Nucleoside Triphosphate Pyrophosphohydrolase"/>
    <property type="match status" value="1"/>
</dbReference>
<proteinExistence type="predicted"/>
<dbReference type="Pfam" id="PF00293">
    <property type="entry name" value="NUDIX"/>
    <property type="match status" value="1"/>
</dbReference>
<dbReference type="EMBL" id="JAVDRL010000003">
    <property type="protein sequence ID" value="MDR6530613.1"/>
    <property type="molecule type" value="Genomic_DNA"/>
</dbReference>
<evidence type="ECO:0000313" key="3">
    <source>
        <dbReference type="EMBL" id="MDR6530613.1"/>
    </source>
</evidence>
<dbReference type="RefSeq" id="WP_230983756.1">
    <property type="nucleotide sequence ID" value="NZ_BMLD01000004.1"/>
</dbReference>
<evidence type="ECO:0000313" key="4">
    <source>
        <dbReference type="Proteomes" id="UP001262754"/>
    </source>
</evidence>
<dbReference type="InterPro" id="IPR015797">
    <property type="entry name" value="NUDIX_hydrolase-like_dom_sf"/>
</dbReference>
<organism evidence="3 4">
    <name type="scientific">Caulobacter rhizosphaerae</name>
    <dbReference type="NCBI Taxonomy" id="2010972"/>
    <lineage>
        <taxon>Bacteria</taxon>
        <taxon>Pseudomonadati</taxon>
        <taxon>Pseudomonadota</taxon>
        <taxon>Alphaproteobacteria</taxon>
        <taxon>Caulobacterales</taxon>
        <taxon>Caulobacteraceae</taxon>
        <taxon>Caulobacter</taxon>
    </lineage>
</organism>
<sequence length="184" mass="19705">MTGSRYVHKDRWIAVRADDCVTEDGVSVAPYYVLEYPDWVEIVALDADDNLLLVRQYRHGIADFSIELPAGGMDPSDADPCTAAARELLEETGCAGDMVWVGDARPNASTHANRAHIVLARNVVRVAAPKNDPTERIEPFWVPAAEALRMALAGELDVGMHVGSLLRGLAHAGVVTMTAGGSAA</sequence>
<name>A0ABU1MWP8_9CAUL</name>
<dbReference type="PANTHER" id="PTHR11839:SF1">
    <property type="entry name" value="ADP-SUGAR PYROPHOSPHATASE"/>
    <property type="match status" value="1"/>
</dbReference>
<comment type="caution">
    <text evidence="3">The sequence shown here is derived from an EMBL/GenBank/DDBJ whole genome shotgun (WGS) entry which is preliminary data.</text>
</comment>
<feature type="domain" description="Nudix hydrolase" evidence="2">
    <location>
        <begin position="35"/>
        <end position="164"/>
    </location>
</feature>
<dbReference type="InterPro" id="IPR000086">
    <property type="entry name" value="NUDIX_hydrolase_dom"/>
</dbReference>
<dbReference type="Proteomes" id="UP001262754">
    <property type="component" value="Unassembled WGS sequence"/>
</dbReference>
<evidence type="ECO:0000259" key="2">
    <source>
        <dbReference type="PROSITE" id="PS51462"/>
    </source>
</evidence>
<protein>
    <submittedName>
        <fullName evidence="3">8-oxo-dGTP pyrophosphatase MutT (NUDIX family)</fullName>
    </submittedName>
</protein>
<evidence type="ECO:0000256" key="1">
    <source>
        <dbReference type="ARBA" id="ARBA00022801"/>
    </source>
</evidence>